<dbReference type="GO" id="GO:0043546">
    <property type="term" value="F:molybdopterin cofactor binding"/>
    <property type="evidence" value="ECO:0007669"/>
    <property type="project" value="TreeGrafter"/>
</dbReference>
<comment type="caution">
    <text evidence="2">The sequence shown here is derived from an EMBL/GenBank/DDBJ whole genome shotgun (WGS) entry which is preliminary data.</text>
</comment>
<sequence>LEDIMGNDSIFLAHTVDGQTLPAEHGYPLRLVAKGKYGSYWVKWVESIEVR</sequence>
<dbReference type="InterPro" id="IPR036374">
    <property type="entry name" value="OxRdtase_Mopterin-bd_sf"/>
</dbReference>
<dbReference type="EMBL" id="BARW01017224">
    <property type="protein sequence ID" value="GAJ00205.1"/>
    <property type="molecule type" value="Genomic_DNA"/>
</dbReference>
<dbReference type="InterPro" id="IPR008335">
    <property type="entry name" value="Mopterin_OxRdtase_euk"/>
</dbReference>
<dbReference type="InterPro" id="IPR000572">
    <property type="entry name" value="OxRdtase_Mopterin-bd_dom"/>
</dbReference>
<evidence type="ECO:0000313" key="2">
    <source>
        <dbReference type="EMBL" id="GAJ00205.1"/>
    </source>
</evidence>
<accession>X1V680</accession>
<reference evidence="2" key="1">
    <citation type="journal article" date="2014" name="Front. Microbiol.">
        <title>High frequency of phylogenetically diverse reductive dehalogenase-homologous genes in deep subseafloor sedimentary metagenomes.</title>
        <authorList>
            <person name="Kawai M."/>
            <person name="Futagami T."/>
            <person name="Toyoda A."/>
            <person name="Takaki Y."/>
            <person name="Nishi S."/>
            <person name="Hori S."/>
            <person name="Arai W."/>
            <person name="Tsubouchi T."/>
            <person name="Morono Y."/>
            <person name="Uchiyama I."/>
            <person name="Ito T."/>
            <person name="Fujiyama A."/>
            <person name="Inagaki F."/>
            <person name="Takami H."/>
        </authorList>
    </citation>
    <scope>NUCLEOTIDE SEQUENCE</scope>
    <source>
        <strain evidence="2">Expedition CK06-06</strain>
    </source>
</reference>
<name>X1V680_9ZZZZ</name>
<dbReference type="PRINTS" id="PR00407">
    <property type="entry name" value="EUMOPTERIN"/>
</dbReference>
<dbReference type="Gene3D" id="3.90.420.10">
    <property type="entry name" value="Oxidoreductase, molybdopterin-binding domain"/>
    <property type="match status" value="1"/>
</dbReference>
<protein>
    <recommendedName>
        <fullName evidence="1">Oxidoreductase molybdopterin-binding domain-containing protein</fullName>
    </recommendedName>
</protein>
<dbReference type="GO" id="GO:0020037">
    <property type="term" value="F:heme binding"/>
    <property type="evidence" value="ECO:0007669"/>
    <property type="project" value="TreeGrafter"/>
</dbReference>
<dbReference type="AlphaFoldDB" id="X1V680"/>
<gene>
    <name evidence="2" type="ORF">S12H4_29807</name>
</gene>
<organism evidence="2">
    <name type="scientific">marine sediment metagenome</name>
    <dbReference type="NCBI Taxonomy" id="412755"/>
    <lineage>
        <taxon>unclassified sequences</taxon>
        <taxon>metagenomes</taxon>
        <taxon>ecological metagenomes</taxon>
    </lineage>
</organism>
<dbReference type="GO" id="GO:0008482">
    <property type="term" value="F:sulfite oxidase activity"/>
    <property type="evidence" value="ECO:0007669"/>
    <property type="project" value="TreeGrafter"/>
</dbReference>
<feature type="domain" description="Oxidoreductase molybdopterin-binding" evidence="1">
    <location>
        <begin position="1"/>
        <end position="50"/>
    </location>
</feature>
<evidence type="ECO:0000259" key="1">
    <source>
        <dbReference type="Pfam" id="PF00174"/>
    </source>
</evidence>
<dbReference type="SUPFAM" id="SSF56524">
    <property type="entry name" value="Oxidoreductase molybdopterin-binding domain"/>
    <property type="match status" value="1"/>
</dbReference>
<proteinExistence type="predicted"/>
<feature type="non-terminal residue" evidence="2">
    <location>
        <position position="1"/>
    </location>
</feature>
<dbReference type="Pfam" id="PF00174">
    <property type="entry name" value="Oxidored_molyb"/>
    <property type="match status" value="1"/>
</dbReference>
<dbReference type="PANTHER" id="PTHR19372:SF7">
    <property type="entry name" value="SULFITE OXIDASE, MITOCHONDRIAL"/>
    <property type="match status" value="1"/>
</dbReference>
<dbReference type="GO" id="GO:0006790">
    <property type="term" value="P:sulfur compound metabolic process"/>
    <property type="evidence" value="ECO:0007669"/>
    <property type="project" value="TreeGrafter"/>
</dbReference>
<dbReference type="PANTHER" id="PTHR19372">
    <property type="entry name" value="SULFITE REDUCTASE"/>
    <property type="match status" value="1"/>
</dbReference>